<name>A0A223I0H6_THETR</name>
<dbReference type="InterPro" id="IPR012338">
    <property type="entry name" value="Beta-lactam/transpept-like"/>
</dbReference>
<dbReference type="InterPro" id="IPR050789">
    <property type="entry name" value="Diverse_Enzym_Activities"/>
</dbReference>
<dbReference type="Proteomes" id="UP000214975">
    <property type="component" value="Chromosome"/>
</dbReference>
<keyword evidence="2" id="KW-0378">Hydrolase</keyword>
<accession>A0A223I0H6</accession>
<dbReference type="RefSeq" id="WP_013297195.1">
    <property type="nucleotide sequence ID" value="NZ_CP016893.1"/>
</dbReference>
<evidence type="ECO:0000259" key="1">
    <source>
        <dbReference type="Pfam" id="PF00144"/>
    </source>
</evidence>
<reference evidence="2 3" key="1">
    <citation type="submission" date="2016-08" db="EMBL/GenBank/DDBJ databases">
        <title>A novel genetic cassette of butanologenic Thermoanaerobacterium thermosaccharolyticum that directly convert cellulose to butanol.</title>
        <authorList>
            <person name="Li T."/>
            <person name="He J."/>
        </authorList>
    </citation>
    <scope>NUCLEOTIDE SEQUENCE [LARGE SCALE GENOMIC DNA]</scope>
    <source>
        <strain evidence="2 3">TG57</strain>
    </source>
</reference>
<dbReference type="AlphaFoldDB" id="A0A223I0H6"/>
<feature type="domain" description="Beta-lactamase-related" evidence="1">
    <location>
        <begin position="9"/>
        <end position="368"/>
    </location>
</feature>
<gene>
    <name evidence="2" type="ORF">Thert_02313</name>
</gene>
<evidence type="ECO:0000313" key="2">
    <source>
        <dbReference type="EMBL" id="AST58228.1"/>
    </source>
</evidence>
<protein>
    <submittedName>
        <fullName evidence="2">Serine hydrolase</fullName>
    </submittedName>
</protein>
<evidence type="ECO:0000313" key="3">
    <source>
        <dbReference type="Proteomes" id="UP000214975"/>
    </source>
</evidence>
<dbReference type="PANTHER" id="PTHR43283:SF3">
    <property type="entry name" value="BETA-LACTAMASE FAMILY PROTEIN (AFU_ORTHOLOGUE AFUA_5G07500)"/>
    <property type="match status" value="1"/>
</dbReference>
<dbReference type="GeneID" id="93863549"/>
<dbReference type="GO" id="GO:0016787">
    <property type="term" value="F:hydrolase activity"/>
    <property type="evidence" value="ECO:0007669"/>
    <property type="project" value="UniProtKB-KW"/>
</dbReference>
<proteinExistence type="predicted"/>
<dbReference type="EMBL" id="CP016893">
    <property type="protein sequence ID" value="AST58228.1"/>
    <property type="molecule type" value="Genomic_DNA"/>
</dbReference>
<dbReference type="Pfam" id="PF00144">
    <property type="entry name" value="Beta-lactamase"/>
    <property type="match status" value="1"/>
</dbReference>
<sequence length="389" mass="43932">MAKFDDLSNLLKKFVEDGLPGCGCAIAKDGKILYEGYFGYADLEKKKRISEDSVFRIFSMTKVVICTAALILFERGKFLLHEPIYEYFPEYKDAKVFVKDSNGKLHVERAKNPMLIKHAFTMAVGMPYPFLDDSPTANEMRRIKKELSERYEKYDIVTEVKAMGSVPIAFEPGTHWLYGYGHDIIAGLIQVISGKTVGEFLQDEIFDPLGMDSTGYRFNGNIEERMVSCYKKNEDGTLEKVPGMLDEYHQPDAIYESGGAGLYSTVRDYLKFSQMLANGGYYNGHKIIGKKTIDLMRANQLNEQQLKDFNFNNPYLAGYGYGLGVRTLMNSAEGNSNGSIGEFGWTGALGTYVSIDPSERFSIVYMHQMIPNMEVYHHLRIRAVANACL</sequence>
<dbReference type="InterPro" id="IPR001466">
    <property type="entry name" value="Beta-lactam-related"/>
</dbReference>
<organism evidence="2 3">
    <name type="scientific">Thermoanaerobacterium thermosaccharolyticum</name>
    <name type="common">Clostridium thermosaccharolyticum</name>
    <dbReference type="NCBI Taxonomy" id="1517"/>
    <lineage>
        <taxon>Bacteria</taxon>
        <taxon>Bacillati</taxon>
        <taxon>Bacillota</taxon>
        <taxon>Clostridia</taxon>
        <taxon>Thermoanaerobacterales</taxon>
        <taxon>Thermoanaerobacteraceae</taxon>
        <taxon>Thermoanaerobacterium</taxon>
    </lineage>
</organism>
<dbReference type="OMA" id="DKACEDQ"/>
<dbReference type="Gene3D" id="3.40.710.10">
    <property type="entry name" value="DD-peptidase/beta-lactamase superfamily"/>
    <property type="match status" value="1"/>
</dbReference>
<dbReference type="PANTHER" id="PTHR43283">
    <property type="entry name" value="BETA-LACTAMASE-RELATED"/>
    <property type="match status" value="1"/>
</dbReference>
<dbReference type="SUPFAM" id="SSF56601">
    <property type="entry name" value="beta-lactamase/transpeptidase-like"/>
    <property type="match status" value="1"/>
</dbReference>